<name>A0A844B5I2_9BURK</name>
<evidence type="ECO:0000313" key="2">
    <source>
        <dbReference type="Proteomes" id="UP000487350"/>
    </source>
</evidence>
<dbReference type="Gene3D" id="1.25.40.10">
    <property type="entry name" value="Tetratricopeptide repeat domain"/>
    <property type="match status" value="1"/>
</dbReference>
<gene>
    <name evidence="1" type="ORF">GHT07_05740</name>
</gene>
<dbReference type="OrthoDB" id="8908818at2"/>
<evidence type="ECO:0008006" key="3">
    <source>
        <dbReference type="Google" id="ProtNLM"/>
    </source>
</evidence>
<comment type="caution">
    <text evidence="1">The sequence shown here is derived from an EMBL/GenBank/DDBJ whole genome shotgun (WGS) entry which is preliminary data.</text>
</comment>
<protein>
    <recommendedName>
        <fullName evidence="3">Type III secretion low calcium response chaperone LcrH/SycD</fullName>
    </recommendedName>
</protein>
<evidence type="ECO:0000313" key="1">
    <source>
        <dbReference type="EMBL" id="MRD46767.1"/>
    </source>
</evidence>
<accession>A0A844B5I2</accession>
<dbReference type="Proteomes" id="UP000487350">
    <property type="component" value="Unassembled WGS sequence"/>
</dbReference>
<keyword evidence="2" id="KW-1185">Reference proteome</keyword>
<dbReference type="SUPFAM" id="SSF48452">
    <property type="entry name" value="TPR-like"/>
    <property type="match status" value="1"/>
</dbReference>
<dbReference type="EMBL" id="WJBU01000005">
    <property type="protein sequence ID" value="MRD46767.1"/>
    <property type="molecule type" value="Genomic_DNA"/>
</dbReference>
<organism evidence="1 2">
    <name type="scientific">Caenimonas koreensis DSM 17982</name>
    <dbReference type="NCBI Taxonomy" id="1121255"/>
    <lineage>
        <taxon>Bacteria</taxon>
        <taxon>Pseudomonadati</taxon>
        <taxon>Pseudomonadota</taxon>
        <taxon>Betaproteobacteria</taxon>
        <taxon>Burkholderiales</taxon>
        <taxon>Comamonadaceae</taxon>
        <taxon>Caenimonas</taxon>
    </lineage>
</organism>
<dbReference type="InterPro" id="IPR011990">
    <property type="entry name" value="TPR-like_helical_dom_sf"/>
</dbReference>
<dbReference type="RefSeq" id="WP_153584111.1">
    <property type="nucleotide sequence ID" value="NZ_WJBU01000005.1"/>
</dbReference>
<sequence length="178" mass="18982">MTPSDPNPETEILSIVQACNAHITRPTAGELEMAFTPTGRPSHADDPTPSQLEAVYSTARALCNEGNYRFASALALHLATHKPAEPRFSFLAGTCMQQLGAPATAIRFFCFALVNGGDHPAALFRLGECLLALGDNANADRAFDAALDVARDVEGAEDLQYAAQRLMDTIKSGPHPCL</sequence>
<proteinExistence type="predicted"/>
<reference evidence="1 2" key="1">
    <citation type="submission" date="2019-11" db="EMBL/GenBank/DDBJ databases">
        <title>Caenimonas koreensis gen. nov., sp. nov., isolated from activated sludge.</title>
        <authorList>
            <person name="Seung H.R."/>
        </authorList>
    </citation>
    <scope>NUCLEOTIDE SEQUENCE [LARGE SCALE GENOMIC DNA]</scope>
    <source>
        <strain evidence="1 2">EMB320</strain>
    </source>
</reference>
<dbReference type="AlphaFoldDB" id="A0A844B5I2"/>